<evidence type="ECO:0000313" key="2">
    <source>
        <dbReference type="Proteomes" id="UP001179280"/>
    </source>
</evidence>
<reference evidence="1" key="1">
    <citation type="submission" date="2021-01" db="EMBL/GenBank/DDBJ databases">
        <title>Genomic Encyclopedia of Type Strains, Phase IV (KMG-IV): sequencing the most valuable type-strain genomes for metagenomic binning, comparative biology and taxonomic classification.</title>
        <authorList>
            <person name="Goeker M."/>
        </authorList>
    </citation>
    <scope>NUCLEOTIDE SEQUENCE</scope>
    <source>
        <strain evidence="1">DSM 21943</strain>
    </source>
</reference>
<keyword evidence="2" id="KW-1185">Reference proteome</keyword>
<gene>
    <name evidence="1" type="ORF">JOC54_000850</name>
</gene>
<dbReference type="EMBL" id="JAFBCV010000002">
    <property type="protein sequence ID" value="MBM7837619.1"/>
    <property type="molecule type" value="Genomic_DNA"/>
</dbReference>
<dbReference type="InterPro" id="IPR021297">
    <property type="entry name" value="YlqD"/>
</dbReference>
<comment type="caution">
    <text evidence="1">The sequence shown here is derived from an EMBL/GenBank/DDBJ whole genome shotgun (WGS) entry which is preliminary data.</text>
</comment>
<accession>A0ABS2SQ27</accession>
<evidence type="ECO:0008006" key="3">
    <source>
        <dbReference type="Google" id="ProtNLM"/>
    </source>
</evidence>
<evidence type="ECO:0000313" key="1">
    <source>
        <dbReference type="EMBL" id="MBM7837619.1"/>
    </source>
</evidence>
<organism evidence="1 2">
    <name type="scientific">Shouchella xiaoxiensis</name>
    <dbReference type="NCBI Taxonomy" id="766895"/>
    <lineage>
        <taxon>Bacteria</taxon>
        <taxon>Bacillati</taxon>
        <taxon>Bacillota</taxon>
        <taxon>Bacilli</taxon>
        <taxon>Bacillales</taxon>
        <taxon>Bacillaceae</taxon>
        <taxon>Shouchella</taxon>
    </lineage>
</organism>
<sequence length="141" mass="16296">MKYVRTASVKMILTADKKNELEQSFQRNLTQVTTEMKQMEFQLQRALKTVKSNRESSGIHDKYKKELQRREEKRKSLEFQLTQLSALSIGTEISSGKTEVLLDLTVGDRWVTNETDITVVVKDGKILEIRESEFLNDGKLV</sequence>
<dbReference type="Gene3D" id="6.10.140.1110">
    <property type="match status" value="1"/>
</dbReference>
<dbReference type="Pfam" id="PF11068">
    <property type="entry name" value="YlqD"/>
    <property type="match status" value="1"/>
</dbReference>
<proteinExistence type="predicted"/>
<dbReference type="RefSeq" id="WP_204464651.1">
    <property type="nucleotide sequence ID" value="NZ_JAFBCV010000002.1"/>
</dbReference>
<name>A0ABS2SQ27_9BACI</name>
<dbReference type="Proteomes" id="UP001179280">
    <property type="component" value="Unassembled WGS sequence"/>
</dbReference>
<protein>
    <recommendedName>
        <fullName evidence="3">YlqD protein</fullName>
    </recommendedName>
</protein>